<dbReference type="AlphaFoldDB" id="F4R8S9"/>
<dbReference type="OrthoDB" id="2505192at2759"/>
<organism evidence="3">
    <name type="scientific">Melampsora larici-populina (strain 98AG31 / pathotype 3-4-7)</name>
    <name type="common">Poplar leaf rust fungus</name>
    <dbReference type="NCBI Taxonomy" id="747676"/>
    <lineage>
        <taxon>Eukaryota</taxon>
        <taxon>Fungi</taxon>
        <taxon>Dikarya</taxon>
        <taxon>Basidiomycota</taxon>
        <taxon>Pucciniomycotina</taxon>
        <taxon>Pucciniomycetes</taxon>
        <taxon>Pucciniales</taxon>
        <taxon>Melampsoraceae</taxon>
        <taxon>Melampsora</taxon>
    </lineage>
</organism>
<feature type="region of interest" description="Disordered" evidence="1">
    <location>
        <begin position="27"/>
        <end position="100"/>
    </location>
</feature>
<dbReference type="GeneID" id="18929423"/>
<dbReference type="HOGENOM" id="CLU_494384_0_0_1"/>
<evidence type="ECO:0000313" key="3">
    <source>
        <dbReference type="Proteomes" id="UP000001072"/>
    </source>
</evidence>
<evidence type="ECO:0000256" key="1">
    <source>
        <dbReference type="SAM" id="MobiDB-lite"/>
    </source>
</evidence>
<evidence type="ECO:0000313" key="2">
    <source>
        <dbReference type="EMBL" id="EGG10859.1"/>
    </source>
</evidence>
<reference evidence="3" key="1">
    <citation type="journal article" date="2011" name="Proc. Natl. Acad. Sci. U.S.A.">
        <title>Obligate biotrophy features unraveled by the genomic analysis of rust fungi.</title>
        <authorList>
            <person name="Duplessis S."/>
            <person name="Cuomo C.A."/>
            <person name="Lin Y.-C."/>
            <person name="Aerts A."/>
            <person name="Tisserant E."/>
            <person name="Veneault-Fourrey C."/>
            <person name="Joly D.L."/>
            <person name="Hacquard S."/>
            <person name="Amselem J."/>
            <person name="Cantarel B.L."/>
            <person name="Chiu R."/>
            <person name="Coutinho P.M."/>
            <person name="Feau N."/>
            <person name="Field M."/>
            <person name="Frey P."/>
            <person name="Gelhaye E."/>
            <person name="Goldberg J."/>
            <person name="Grabherr M.G."/>
            <person name="Kodira C.D."/>
            <person name="Kohler A."/>
            <person name="Kuees U."/>
            <person name="Lindquist E.A."/>
            <person name="Lucas S.M."/>
            <person name="Mago R."/>
            <person name="Mauceli E."/>
            <person name="Morin E."/>
            <person name="Murat C."/>
            <person name="Pangilinan J.L."/>
            <person name="Park R."/>
            <person name="Pearson M."/>
            <person name="Quesneville H."/>
            <person name="Rouhier N."/>
            <person name="Sakthikumar S."/>
            <person name="Salamov A.A."/>
            <person name="Schmutz J."/>
            <person name="Selles B."/>
            <person name="Shapiro H."/>
            <person name="Tanguay P."/>
            <person name="Tuskan G.A."/>
            <person name="Henrissat B."/>
            <person name="Van de Peer Y."/>
            <person name="Rouze P."/>
            <person name="Ellis J.G."/>
            <person name="Dodds P.N."/>
            <person name="Schein J.E."/>
            <person name="Zhong S."/>
            <person name="Hamelin R.C."/>
            <person name="Grigoriev I.V."/>
            <person name="Szabo L.J."/>
            <person name="Martin F."/>
        </authorList>
    </citation>
    <scope>NUCLEOTIDE SEQUENCE [LARGE SCALE GENOMIC DNA]</scope>
    <source>
        <strain evidence="3">98AG31 / pathotype 3-4-7</strain>
    </source>
</reference>
<name>F4R8S9_MELLP</name>
<feature type="region of interest" description="Disordered" evidence="1">
    <location>
        <begin position="121"/>
        <end position="262"/>
    </location>
</feature>
<accession>F4R8S9</accession>
<feature type="compositionally biased region" description="Low complexity" evidence="1">
    <location>
        <begin position="71"/>
        <end position="97"/>
    </location>
</feature>
<protein>
    <submittedName>
        <fullName evidence="2">Uncharacterized protein</fullName>
    </submittedName>
</protein>
<feature type="compositionally biased region" description="Basic and acidic residues" evidence="1">
    <location>
        <begin position="163"/>
        <end position="172"/>
    </location>
</feature>
<feature type="compositionally biased region" description="Low complexity" evidence="1">
    <location>
        <begin position="144"/>
        <end position="161"/>
    </location>
</feature>
<dbReference type="Proteomes" id="UP000001072">
    <property type="component" value="Unassembled WGS sequence"/>
</dbReference>
<gene>
    <name evidence="2" type="ORF">MELLADRAFT_59789</name>
</gene>
<dbReference type="KEGG" id="mlr:MELLADRAFT_59789"/>
<dbReference type="InParanoid" id="F4R8S9"/>
<dbReference type="RefSeq" id="XP_007405461.1">
    <property type="nucleotide sequence ID" value="XM_007405399.1"/>
</dbReference>
<sequence>MKLKLIGTVIRVEGHISFGSNLAMMMNDDEPPRRKPLANLDFGDQDLTDDFRDAHDGTHSSTSGIGHPRGSTPLSILSSRRSTSSRRFSNQSSSSNRTGLLPNMSALLDFLDSDNLVSFNTTFQPSPSRESVHHPTPGPSRINLSPRSESLQLSSSKQTSLKGDARHSDREATTPPFSPEAHNPKLGYPTPSHVMSNHRPSSQRSSRHSNSPRPQSSLSKLKSRTDSPDILDETHSKTSTRYREKNLMRTQEQRRDSGVTRIPTAADRMAAAVMEGAPDARWNVTLADHIQAPTPINPAIRRSKVVEELLQPIQPLVSAQGLNQDGSGSLEDSDLPQSLIEETRGARFAGAQIHNPLPSTFVTPARPMPHPTTQNDKETDLDIHTLLNAHRDRDRPNSHSNLETEMADISRLVPKIKQHDTMDKRVNELLSHIRADQVVKTNLAVALADARSEVSALRDEVRLLRIGVQKLTDERPSHHHHSADARLEHLDHLRDEDDCRKKPNHRYPTTNQNELEDELRDLTPTHRRHTETGLGFFLFTVSCVQQDWKTN</sequence>
<proteinExistence type="predicted"/>
<feature type="compositionally biased region" description="Basic and acidic residues" evidence="1">
    <location>
        <begin position="223"/>
        <end position="258"/>
    </location>
</feature>
<feature type="compositionally biased region" description="Basic and acidic residues" evidence="1">
    <location>
        <begin position="49"/>
        <end position="58"/>
    </location>
</feature>
<dbReference type="VEuPathDB" id="FungiDB:MELLADRAFT_59789"/>
<dbReference type="EMBL" id="GL883093">
    <property type="protein sequence ID" value="EGG10859.1"/>
    <property type="molecule type" value="Genomic_DNA"/>
</dbReference>
<keyword evidence="3" id="KW-1185">Reference proteome</keyword>
<feature type="compositionally biased region" description="Low complexity" evidence="1">
    <location>
        <begin position="197"/>
        <end position="217"/>
    </location>
</feature>